<dbReference type="PANTHER" id="PTHR30532">
    <property type="entry name" value="IRON III DICITRATE-BINDING PERIPLASMIC PROTEIN"/>
    <property type="match status" value="1"/>
</dbReference>
<dbReference type="EMBL" id="JAUSWA010000006">
    <property type="protein sequence ID" value="MDQ0493269.1"/>
    <property type="molecule type" value="Genomic_DNA"/>
</dbReference>
<reference evidence="5 6" key="1">
    <citation type="submission" date="2023-07" db="EMBL/GenBank/DDBJ databases">
        <title>Genomic Encyclopedia of Type Strains, Phase IV (KMG-IV): sequencing the most valuable type-strain genomes for metagenomic binning, comparative biology and taxonomic classification.</title>
        <authorList>
            <person name="Goeker M."/>
        </authorList>
    </citation>
    <scope>NUCLEOTIDE SEQUENCE [LARGE SCALE GENOMIC DNA]</scope>
    <source>
        <strain evidence="5 6">DSM 14914</strain>
    </source>
</reference>
<feature type="region of interest" description="Disordered" evidence="3">
    <location>
        <begin position="30"/>
        <end position="49"/>
    </location>
</feature>
<keyword evidence="6" id="KW-1185">Reference proteome</keyword>
<evidence type="ECO:0000256" key="2">
    <source>
        <dbReference type="ARBA" id="ARBA00022729"/>
    </source>
</evidence>
<comment type="caution">
    <text evidence="5">The sequence shown here is derived from an EMBL/GenBank/DDBJ whole genome shotgun (WGS) entry which is preliminary data.</text>
</comment>
<keyword evidence="1" id="KW-0813">Transport</keyword>
<evidence type="ECO:0000256" key="4">
    <source>
        <dbReference type="SAM" id="SignalP"/>
    </source>
</evidence>
<gene>
    <name evidence="5" type="ORF">QOZ95_001427</name>
</gene>
<dbReference type="PANTHER" id="PTHR30532:SF26">
    <property type="entry name" value="IRON(3+)-HYDROXAMATE-BINDING PROTEIN FHUD"/>
    <property type="match status" value="1"/>
</dbReference>
<evidence type="ECO:0000256" key="1">
    <source>
        <dbReference type="ARBA" id="ARBA00022448"/>
    </source>
</evidence>
<evidence type="ECO:0000313" key="5">
    <source>
        <dbReference type="EMBL" id="MDQ0493269.1"/>
    </source>
</evidence>
<evidence type="ECO:0000256" key="3">
    <source>
        <dbReference type="SAM" id="MobiDB-lite"/>
    </source>
</evidence>
<keyword evidence="2 4" id="KW-0732">Signal</keyword>
<dbReference type="SUPFAM" id="SSF53807">
    <property type="entry name" value="Helical backbone' metal receptor"/>
    <property type="match status" value="1"/>
</dbReference>
<proteinExistence type="predicted"/>
<evidence type="ECO:0000313" key="6">
    <source>
        <dbReference type="Proteomes" id="UP001242811"/>
    </source>
</evidence>
<feature type="chain" id="PRO_5045293949" evidence="4">
    <location>
        <begin position="25"/>
        <end position="111"/>
    </location>
</feature>
<dbReference type="PROSITE" id="PS51257">
    <property type="entry name" value="PROKAR_LIPOPROTEIN"/>
    <property type="match status" value="1"/>
</dbReference>
<name>A0ABU0KYV5_9BACL</name>
<dbReference type="Gene3D" id="3.40.50.1980">
    <property type="entry name" value="Nitrogenase molybdenum iron protein domain"/>
    <property type="match status" value="1"/>
</dbReference>
<sequence>MQQNNRSKLGVTICLIVLLTLALGACGNAGNNTQTNKETGTNDSSEQSKTVAMREYTDAAGNKMSIPVNPQRVVTTQYLDAMLALGVKPVGVGSHLLEGEYLKGKLTALLI</sequence>
<protein>
    <submittedName>
        <fullName evidence="5">ABC-type Fe3+-hydroxamate transport system substrate-binding protein</fullName>
    </submittedName>
</protein>
<feature type="signal peptide" evidence="4">
    <location>
        <begin position="1"/>
        <end position="24"/>
    </location>
</feature>
<dbReference type="InterPro" id="IPR051313">
    <property type="entry name" value="Bact_iron-sidero_bind"/>
</dbReference>
<accession>A0ABU0KYV5</accession>
<dbReference type="Proteomes" id="UP001242811">
    <property type="component" value="Unassembled WGS sequence"/>
</dbReference>
<organism evidence="5 6">
    <name type="scientific">Paenibacillus brasilensis</name>
    <dbReference type="NCBI Taxonomy" id="128574"/>
    <lineage>
        <taxon>Bacteria</taxon>
        <taxon>Bacillati</taxon>
        <taxon>Bacillota</taxon>
        <taxon>Bacilli</taxon>
        <taxon>Bacillales</taxon>
        <taxon>Paenibacillaceae</taxon>
        <taxon>Paenibacillus</taxon>
    </lineage>
</organism>
<dbReference type="RefSeq" id="WP_152381773.1">
    <property type="nucleotide sequence ID" value="NZ_CP045298.1"/>
</dbReference>